<dbReference type="PANTHER" id="PTHR43386">
    <property type="entry name" value="OLIGOPEPTIDE TRANSPORT SYSTEM PERMEASE PROTEIN APPC"/>
    <property type="match status" value="1"/>
</dbReference>
<keyword evidence="10" id="KW-1185">Reference proteome</keyword>
<keyword evidence="6 7" id="KW-0472">Membrane</keyword>
<dbReference type="Proteomes" id="UP000593766">
    <property type="component" value="Chromosome"/>
</dbReference>
<evidence type="ECO:0000313" key="9">
    <source>
        <dbReference type="EMBL" id="QOR94814.1"/>
    </source>
</evidence>
<feature type="transmembrane region" description="Helical" evidence="7">
    <location>
        <begin position="71"/>
        <end position="93"/>
    </location>
</feature>
<feature type="transmembrane region" description="Helical" evidence="7">
    <location>
        <begin position="6"/>
        <end position="31"/>
    </location>
</feature>
<dbReference type="EMBL" id="CP063144">
    <property type="protein sequence ID" value="QOR94814.1"/>
    <property type="molecule type" value="Genomic_DNA"/>
</dbReference>
<sequence>MRLGRLNTYIIIGLAMIAFFTFMAVFADFIAPYSPVEKVGPERSPPSREYLMGTDNLGRDMFSRIVYGSRIILVVVFLSVLVSGSVGTILGLLSGYVGGFIDKVASFVMDSLYAFPSLILAIALSVALGTSPLNAAIAIAVVYIPTYFRMIRGQVLSLKNELFIEAARALGIPSSRIITRHILPHLTQTLMVVFSMNSADAVLTEAALSFLGLTVQPPEPDWGFDLYKGKGFILSGDWWLLAFPGLMITLLAIGFALLSEGVSLKFGGRD</sequence>
<evidence type="ECO:0000256" key="4">
    <source>
        <dbReference type="ARBA" id="ARBA00022692"/>
    </source>
</evidence>
<dbReference type="KEGG" id="tcs:IMZ38_02510"/>
<dbReference type="InterPro" id="IPR025966">
    <property type="entry name" value="OppC_N"/>
</dbReference>
<organism evidence="9 10">
    <name type="scientific">Thermosphaera chiliense</name>
    <dbReference type="NCBI Taxonomy" id="3402707"/>
    <lineage>
        <taxon>Archaea</taxon>
        <taxon>Thermoproteota</taxon>
        <taxon>Thermoprotei</taxon>
        <taxon>Desulfurococcales</taxon>
        <taxon>Desulfurococcaceae</taxon>
        <taxon>Thermosphaera</taxon>
    </lineage>
</organism>
<dbReference type="InterPro" id="IPR035906">
    <property type="entry name" value="MetI-like_sf"/>
</dbReference>
<evidence type="ECO:0000256" key="3">
    <source>
        <dbReference type="ARBA" id="ARBA00022475"/>
    </source>
</evidence>
<feature type="transmembrane region" description="Helical" evidence="7">
    <location>
        <begin position="238"/>
        <end position="258"/>
    </location>
</feature>
<comment type="subcellular location">
    <subcellularLocation>
        <location evidence="1 7">Cell membrane</location>
        <topology evidence="1 7">Multi-pass membrane protein</topology>
    </subcellularLocation>
</comment>
<dbReference type="GeneID" id="59454254"/>
<proteinExistence type="inferred from homology"/>
<feature type="domain" description="ABC transmembrane type-1" evidence="8">
    <location>
        <begin position="69"/>
        <end position="259"/>
    </location>
</feature>
<dbReference type="GO" id="GO:0055085">
    <property type="term" value="P:transmembrane transport"/>
    <property type="evidence" value="ECO:0007669"/>
    <property type="project" value="InterPro"/>
</dbReference>
<protein>
    <submittedName>
        <fullName evidence="9">ABC transporter permease</fullName>
    </submittedName>
</protein>
<evidence type="ECO:0000256" key="6">
    <source>
        <dbReference type="ARBA" id="ARBA00023136"/>
    </source>
</evidence>
<evidence type="ECO:0000259" key="8">
    <source>
        <dbReference type="PROSITE" id="PS50928"/>
    </source>
</evidence>
<keyword evidence="4 7" id="KW-0812">Transmembrane</keyword>
<dbReference type="InterPro" id="IPR050366">
    <property type="entry name" value="BP-dependent_transpt_permease"/>
</dbReference>
<dbReference type="OrthoDB" id="312811at2157"/>
<name>A0A7M1UUQ8_9CREN</name>
<feature type="transmembrane region" description="Helical" evidence="7">
    <location>
        <begin position="113"/>
        <end position="144"/>
    </location>
</feature>
<evidence type="ECO:0000256" key="2">
    <source>
        <dbReference type="ARBA" id="ARBA00022448"/>
    </source>
</evidence>
<dbReference type="PROSITE" id="PS50928">
    <property type="entry name" value="ABC_TM1"/>
    <property type="match status" value="1"/>
</dbReference>
<evidence type="ECO:0000256" key="1">
    <source>
        <dbReference type="ARBA" id="ARBA00004651"/>
    </source>
</evidence>
<dbReference type="GO" id="GO:0005886">
    <property type="term" value="C:plasma membrane"/>
    <property type="evidence" value="ECO:0007669"/>
    <property type="project" value="UniProtKB-SubCell"/>
</dbReference>
<reference evidence="9 10" key="1">
    <citation type="submission" date="2020-10" db="EMBL/GenBank/DDBJ databases">
        <title>Complete genome sequence of Thermosphaera aggregans strain 3507.</title>
        <authorList>
            <person name="Zayulina K.S."/>
            <person name="Elcheninov A.G."/>
            <person name="Toshchakov S.V."/>
            <person name="Kublanov I.V."/>
            <person name="Kochetkova T.V."/>
        </authorList>
    </citation>
    <scope>NUCLEOTIDE SEQUENCE [LARGE SCALE GENOMIC DNA]</scope>
    <source>
        <strain evidence="9 10">3507</strain>
    </source>
</reference>
<dbReference type="SUPFAM" id="SSF161098">
    <property type="entry name" value="MetI-like"/>
    <property type="match status" value="1"/>
</dbReference>
<keyword evidence="3" id="KW-1003">Cell membrane</keyword>
<dbReference type="InterPro" id="IPR000515">
    <property type="entry name" value="MetI-like"/>
</dbReference>
<comment type="similarity">
    <text evidence="7">Belongs to the binding-protein-dependent transport system permease family.</text>
</comment>
<dbReference type="RefSeq" id="WP_193436610.1">
    <property type="nucleotide sequence ID" value="NZ_CP063144.1"/>
</dbReference>
<dbReference type="AlphaFoldDB" id="A0A7M1UUQ8"/>
<gene>
    <name evidence="9" type="ORF">IMZ38_02510</name>
</gene>
<dbReference type="Gene3D" id="1.10.3720.10">
    <property type="entry name" value="MetI-like"/>
    <property type="match status" value="1"/>
</dbReference>
<accession>A0A7M1UUQ8</accession>
<dbReference type="PANTHER" id="PTHR43386:SF1">
    <property type="entry name" value="D,D-DIPEPTIDE TRANSPORT SYSTEM PERMEASE PROTEIN DDPC-RELATED"/>
    <property type="match status" value="1"/>
</dbReference>
<dbReference type="CDD" id="cd06261">
    <property type="entry name" value="TM_PBP2"/>
    <property type="match status" value="1"/>
</dbReference>
<dbReference type="Pfam" id="PF12911">
    <property type="entry name" value="OppC_N"/>
    <property type="match status" value="1"/>
</dbReference>
<evidence type="ECO:0000256" key="5">
    <source>
        <dbReference type="ARBA" id="ARBA00022989"/>
    </source>
</evidence>
<evidence type="ECO:0000256" key="7">
    <source>
        <dbReference type="RuleBase" id="RU363032"/>
    </source>
</evidence>
<keyword evidence="5 7" id="KW-1133">Transmembrane helix</keyword>
<keyword evidence="2 7" id="KW-0813">Transport</keyword>
<dbReference type="Pfam" id="PF00528">
    <property type="entry name" value="BPD_transp_1"/>
    <property type="match status" value="1"/>
</dbReference>
<evidence type="ECO:0000313" key="10">
    <source>
        <dbReference type="Proteomes" id="UP000593766"/>
    </source>
</evidence>